<accession>A0A1D8B3P0</accession>
<keyword evidence="3" id="KW-1185">Reference proteome</keyword>
<reference evidence="2 3" key="1">
    <citation type="submission" date="2016-09" db="EMBL/GenBank/DDBJ databases">
        <title>Complete genome sequence of Actinomyces hongkongensis HKU8.</title>
        <authorList>
            <person name="Gao Y.-X."/>
            <person name="Zhou Y.-Y."/>
            <person name="Xie Y."/>
            <person name="Wang M."/>
            <person name="Wang S.-J."/>
            <person name="Shen S.-G."/>
        </authorList>
    </citation>
    <scope>NUCLEOTIDE SEQUENCE [LARGE SCALE GENOMIC DNA]</scope>
    <source>
        <strain evidence="2 3">HKU8</strain>
    </source>
</reference>
<feature type="compositionally biased region" description="Low complexity" evidence="1">
    <location>
        <begin position="82"/>
        <end position="92"/>
    </location>
</feature>
<dbReference type="PIRSF" id="PIRSF021328">
    <property type="entry name" value="UCP021328"/>
    <property type="match status" value="1"/>
</dbReference>
<dbReference type="STRING" id="178339.BH719_07805"/>
<dbReference type="InterPro" id="IPR016787">
    <property type="entry name" value="UCP021328"/>
</dbReference>
<protein>
    <recommendedName>
        <fullName evidence="4">DUF2992 domain-containing protein</fullName>
    </recommendedName>
</protein>
<dbReference type="RefSeq" id="WP_009744284.1">
    <property type="nucleotide sequence ID" value="NZ_CP017298.1"/>
</dbReference>
<dbReference type="KEGG" id="phon:BH719_07805"/>
<dbReference type="Proteomes" id="UP000095214">
    <property type="component" value="Chromosome"/>
</dbReference>
<feature type="compositionally biased region" description="Basic and acidic residues" evidence="1">
    <location>
        <begin position="121"/>
        <end position="134"/>
    </location>
</feature>
<dbReference type="AlphaFoldDB" id="A0A1D8B3P0"/>
<name>A0A1D8B3P0_9ACTO</name>
<evidence type="ECO:0000256" key="1">
    <source>
        <dbReference type="SAM" id="MobiDB-lite"/>
    </source>
</evidence>
<sequence length="142" mass="16323">MMKTESTLYFDGRFWVVVIERHEEGRVRAVRIVFGARPSDAELYEFLLAHASALTRRLDEAAAVPVGPERQPKRPNPKRAQRQASRFARQARPSTASQAAIRADRERSAQRRAAGAKQKKREAADERRRLEREKAKARHRGH</sequence>
<organism evidence="2 3">
    <name type="scientific">Pauljensenia hongkongensis</name>
    <dbReference type="NCBI Taxonomy" id="178339"/>
    <lineage>
        <taxon>Bacteria</taxon>
        <taxon>Bacillati</taxon>
        <taxon>Actinomycetota</taxon>
        <taxon>Actinomycetes</taxon>
        <taxon>Actinomycetales</taxon>
        <taxon>Actinomycetaceae</taxon>
        <taxon>Pauljensenia</taxon>
    </lineage>
</organism>
<dbReference type="EMBL" id="CP017298">
    <property type="protein sequence ID" value="AOS47754.1"/>
    <property type="molecule type" value="Genomic_DNA"/>
</dbReference>
<evidence type="ECO:0000313" key="2">
    <source>
        <dbReference type="EMBL" id="AOS47754.1"/>
    </source>
</evidence>
<evidence type="ECO:0008006" key="4">
    <source>
        <dbReference type="Google" id="ProtNLM"/>
    </source>
</evidence>
<feature type="region of interest" description="Disordered" evidence="1">
    <location>
        <begin position="62"/>
        <end position="142"/>
    </location>
</feature>
<proteinExistence type="predicted"/>
<gene>
    <name evidence="2" type="ORF">BH719_07805</name>
</gene>
<dbReference type="Pfam" id="PF11208">
    <property type="entry name" value="DUF2992"/>
    <property type="match status" value="1"/>
</dbReference>
<evidence type="ECO:0000313" key="3">
    <source>
        <dbReference type="Proteomes" id="UP000095214"/>
    </source>
</evidence>
<dbReference type="OrthoDB" id="4570726at2"/>